<accession>A0ABV1JS17</accession>
<protein>
    <recommendedName>
        <fullName evidence="3">C1q domain-containing protein</fullName>
    </recommendedName>
</protein>
<name>A0ABV1JS17_9PSEU</name>
<evidence type="ECO:0008006" key="3">
    <source>
        <dbReference type="Google" id="ProtNLM"/>
    </source>
</evidence>
<reference evidence="1 2" key="1">
    <citation type="submission" date="2024-03" db="EMBL/GenBank/DDBJ databases">
        <title>Draft genome sequence of Pseudonocardia tropica JCM 19149.</title>
        <authorList>
            <person name="Butdee W."/>
            <person name="Duangmal K."/>
        </authorList>
    </citation>
    <scope>NUCLEOTIDE SEQUENCE [LARGE SCALE GENOMIC DNA]</scope>
    <source>
        <strain evidence="1 2">JCM 19149</strain>
    </source>
</reference>
<evidence type="ECO:0000313" key="2">
    <source>
        <dbReference type="Proteomes" id="UP001464923"/>
    </source>
</evidence>
<sequence>MADQRRFDTLEQTAARTAQQLAEDTSTIYGRLATHTHPEYAPATHTHAPLPFAHYRASAAGSYTTNGVMQKLVLPNAINTDPSIYQYPDATGYYFYEAGVYRITAGVITSGGVAAQTRYLCLADVTDVTNKRYVMADGYCSGAGGSFSVSVERYFDVGGTVCSAIASTGSGAAMTVNTGNLAATFISISRVRS</sequence>
<dbReference type="EMBL" id="JBEDNP010000004">
    <property type="protein sequence ID" value="MEQ3538735.1"/>
    <property type="molecule type" value="Genomic_DNA"/>
</dbReference>
<dbReference type="RefSeq" id="WP_345652852.1">
    <property type="nucleotide sequence ID" value="NZ_BAABLY010000082.1"/>
</dbReference>
<keyword evidence="2" id="KW-1185">Reference proteome</keyword>
<evidence type="ECO:0000313" key="1">
    <source>
        <dbReference type="EMBL" id="MEQ3538735.1"/>
    </source>
</evidence>
<dbReference type="Proteomes" id="UP001464923">
    <property type="component" value="Unassembled WGS sequence"/>
</dbReference>
<comment type="caution">
    <text evidence="1">The sequence shown here is derived from an EMBL/GenBank/DDBJ whole genome shotgun (WGS) entry which is preliminary data.</text>
</comment>
<organism evidence="1 2">
    <name type="scientific">Pseudonocardia tropica</name>
    <dbReference type="NCBI Taxonomy" id="681289"/>
    <lineage>
        <taxon>Bacteria</taxon>
        <taxon>Bacillati</taxon>
        <taxon>Actinomycetota</taxon>
        <taxon>Actinomycetes</taxon>
        <taxon>Pseudonocardiales</taxon>
        <taxon>Pseudonocardiaceae</taxon>
        <taxon>Pseudonocardia</taxon>
    </lineage>
</organism>
<gene>
    <name evidence="1" type="ORF">WHI96_07875</name>
</gene>
<proteinExistence type="predicted"/>